<reference evidence="2" key="1">
    <citation type="submission" date="2017-09" db="EMBL/GenBank/DDBJ databases">
        <title>Depth-based differentiation of microbial function through sediment-hosted aquifers and enrichment of novel symbionts in the deep terrestrial subsurface.</title>
        <authorList>
            <person name="Probst A.J."/>
            <person name="Ladd B."/>
            <person name="Jarett J.K."/>
            <person name="Geller-Mcgrath D.E."/>
            <person name="Sieber C.M.K."/>
            <person name="Emerson J.B."/>
            <person name="Anantharaman K."/>
            <person name="Thomas B.C."/>
            <person name="Malmstrom R."/>
            <person name="Stieglmeier M."/>
            <person name="Klingl A."/>
            <person name="Woyke T."/>
            <person name="Ryan C.M."/>
            <person name="Banfield J.F."/>
        </authorList>
    </citation>
    <scope>NUCLEOTIDE SEQUENCE [LARGE SCALE GENOMIC DNA]</scope>
</reference>
<comment type="caution">
    <text evidence="1">The sequence shown here is derived from an EMBL/GenBank/DDBJ whole genome shotgun (WGS) entry which is preliminary data.</text>
</comment>
<evidence type="ECO:0000313" key="1">
    <source>
        <dbReference type="EMBL" id="PIS06253.1"/>
    </source>
</evidence>
<name>A0A2H0W4H2_9BACT</name>
<organism evidence="1 2">
    <name type="scientific">Candidatus Buchananbacteria bacterium CG10_big_fil_rev_8_21_14_0_10_33_19</name>
    <dbReference type="NCBI Taxonomy" id="1974525"/>
    <lineage>
        <taxon>Bacteria</taxon>
        <taxon>Candidatus Buchananiibacteriota</taxon>
    </lineage>
</organism>
<dbReference type="Proteomes" id="UP000229056">
    <property type="component" value="Unassembled WGS sequence"/>
</dbReference>
<sequence length="798" mass="82907">MLKKQINLLLLFLSLILVFVVSAQAVLAIGSDVRIGTLGANNNVYYGSATGGTGNLLLLESPSNSAKLRVGMDGSIYIGGSATPICTSAGCTASGGGIGDNLGNHTATTNLNMGNFNIYSSSADVVINDNLILKVAGTIDDDTTIGEFNDDWIKLNGYIEMRSSTDNYGIVLRDSSSASYLGLTQVGGDSYLADSAAALTNYFIKGSSRNVTIGGDLYVNAVYGRSGTAENIWLGDSNDTIQVQGILNMNSGEIDNVNYIDIGASVGNGVRFWSSDSYKVSMGNTAEYKYGSVTDYSIKNSMNNTATRGWTWGVNGLTPVASINTQGNMKLAGNLDISGSKVTNLGVPTIFSDAATKGYVDGLVSGGGGDITAVTAGNGLIGGGTTGDVTLNVGAGTGITVAADTVSAQTGSALWNANKLQGRSIAATTPIAGQILIYTGTQWDLSSPPSGADNLGNHTATGNLNMSNYNINNVSSLYTDSIYSNTNPYVNIDSSLALQAGATIDDDTTLGGNADDWIKLNGFIDLHSNTDSYGVIVRDKDNAAGDWFGITQVDGDSYLADSGAALTNYFIKGSGRNVTIGGNLTVSGTSLTVNSKNVCLADGTNCLGDNLGNHRATQSLDMVNYSISRASSVNTDQVYSTTYDNVFVNNNLRIGGGSYIDNDASMGDANDDWIKLSNGLEVHPQNGLGGLFVYDASATALVDNKYVAISQVGTTSYLTNSNVNPGLNYFIKADGRDVTFGGDVSATGNFSASNNSPDNCGWQLVNNSAQNACLQDKFMAGVQLNSSGGVTSIRCCEL</sequence>
<dbReference type="EMBL" id="PEZY01000005">
    <property type="protein sequence ID" value="PIS06253.1"/>
    <property type="molecule type" value="Genomic_DNA"/>
</dbReference>
<evidence type="ECO:0000313" key="2">
    <source>
        <dbReference type="Proteomes" id="UP000229056"/>
    </source>
</evidence>
<gene>
    <name evidence="1" type="ORF">COT80_01630</name>
</gene>
<protein>
    <submittedName>
        <fullName evidence="1">Uncharacterized protein</fullName>
    </submittedName>
</protein>
<proteinExistence type="predicted"/>
<accession>A0A2H0W4H2</accession>
<dbReference type="AlphaFoldDB" id="A0A2H0W4H2"/>